<proteinExistence type="predicted"/>
<keyword evidence="2" id="KW-1185">Reference proteome</keyword>
<protein>
    <submittedName>
        <fullName evidence="1">Uncharacterized protein</fullName>
    </submittedName>
</protein>
<dbReference type="EMBL" id="ML209889">
    <property type="protein sequence ID" value="TFK57904.1"/>
    <property type="molecule type" value="Genomic_DNA"/>
</dbReference>
<reference evidence="1 2" key="1">
    <citation type="journal article" date="2019" name="Nat. Ecol. Evol.">
        <title>Megaphylogeny resolves global patterns of mushroom evolution.</title>
        <authorList>
            <person name="Varga T."/>
            <person name="Krizsan K."/>
            <person name="Foldi C."/>
            <person name="Dima B."/>
            <person name="Sanchez-Garcia M."/>
            <person name="Sanchez-Ramirez S."/>
            <person name="Szollosi G.J."/>
            <person name="Szarkandi J.G."/>
            <person name="Papp V."/>
            <person name="Albert L."/>
            <person name="Andreopoulos W."/>
            <person name="Angelini C."/>
            <person name="Antonin V."/>
            <person name="Barry K.W."/>
            <person name="Bougher N.L."/>
            <person name="Buchanan P."/>
            <person name="Buyck B."/>
            <person name="Bense V."/>
            <person name="Catcheside P."/>
            <person name="Chovatia M."/>
            <person name="Cooper J."/>
            <person name="Damon W."/>
            <person name="Desjardin D."/>
            <person name="Finy P."/>
            <person name="Geml J."/>
            <person name="Haridas S."/>
            <person name="Hughes K."/>
            <person name="Justo A."/>
            <person name="Karasinski D."/>
            <person name="Kautmanova I."/>
            <person name="Kiss B."/>
            <person name="Kocsube S."/>
            <person name="Kotiranta H."/>
            <person name="LaButti K.M."/>
            <person name="Lechner B.E."/>
            <person name="Liimatainen K."/>
            <person name="Lipzen A."/>
            <person name="Lukacs Z."/>
            <person name="Mihaltcheva S."/>
            <person name="Morgado L.N."/>
            <person name="Niskanen T."/>
            <person name="Noordeloos M.E."/>
            <person name="Ohm R.A."/>
            <person name="Ortiz-Santana B."/>
            <person name="Ovrebo C."/>
            <person name="Racz N."/>
            <person name="Riley R."/>
            <person name="Savchenko A."/>
            <person name="Shiryaev A."/>
            <person name="Soop K."/>
            <person name="Spirin V."/>
            <person name="Szebenyi C."/>
            <person name="Tomsovsky M."/>
            <person name="Tulloss R.E."/>
            <person name="Uehling J."/>
            <person name="Grigoriev I.V."/>
            <person name="Vagvolgyi C."/>
            <person name="Papp T."/>
            <person name="Martin F.M."/>
            <person name="Miettinen O."/>
            <person name="Hibbett D.S."/>
            <person name="Nagy L.G."/>
        </authorList>
    </citation>
    <scope>NUCLEOTIDE SEQUENCE [LARGE SCALE GENOMIC DNA]</scope>
    <source>
        <strain evidence="1 2">NL-1719</strain>
    </source>
</reference>
<accession>A0ACD2ZX76</accession>
<evidence type="ECO:0000313" key="2">
    <source>
        <dbReference type="Proteomes" id="UP000308600"/>
    </source>
</evidence>
<gene>
    <name evidence="1" type="ORF">BDN72DRAFT_907329</name>
</gene>
<organism evidence="1 2">
    <name type="scientific">Pluteus cervinus</name>
    <dbReference type="NCBI Taxonomy" id="181527"/>
    <lineage>
        <taxon>Eukaryota</taxon>
        <taxon>Fungi</taxon>
        <taxon>Dikarya</taxon>
        <taxon>Basidiomycota</taxon>
        <taxon>Agaricomycotina</taxon>
        <taxon>Agaricomycetes</taxon>
        <taxon>Agaricomycetidae</taxon>
        <taxon>Agaricales</taxon>
        <taxon>Pluteineae</taxon>
        <taxon>Pluteaceae</taxon>
        <taxon>Pluteus</taxon>
    </lineage>
</organism>
<dbReference type="Proteomes" id="UP000308600">
    <property type="component" value="Unassembled WGS sequence"/>
</dbReference>
<name>A0ACD2ZX76_9AGAR</name>
<evidence type="ECO:0000313" key="1">
    <source>
        <dbReference type="EMBL" id="TFK57904.1"/>
    </source>
</evidence>
<sequence length="112" mass="12421">MLLVLFFIHKISALSYARHLSSPKGGGTQHKLHFEKIIPYLHSMDQALPTPSKVTFVGHVNPDVLNLYPIQKGFIHTNISLLGLCDLLTRQAVIDVAKLHVIIPLALHALTL</sequence>